<dbReference type="InterPro" id="IPR051532">
    <property type="entry name" value="Ester_Hydrolysis_Enzymes"/>
</dbReference>
<gene>
    <name evidence="3" type="ORF">D3P08_04945</name>
</gene>
<dbReference type="SUPFAM" id="SSF52266">
    <property type="entry name" value="SGNH hydrolase"/>
    <property type="match status" value="1"/>
</dbReference>
<evidence type="ECO:0000259" key="2">
    <source>
        <dbReference type="Pfam" id="PF13472"/>
    </source>
</evidence>
<dbReference type="Proteomes" id="UP000266482">
    <property type="component" value="Unassembled WGS sequence"/>
</dbReference>
<dbReference type="InterPro" id="IPR036514">
    <property type="entry name" value="SGNH_hydro_sf"/>
</dbReference>
<dbReference type="Pfam" id="PF13472">
    <property type="entry name" value="Lipase_GDSL_2"/>
    <property type="match status" value="1"/>
</dbReference>
<dbReference type="InterPro" id="IPR013830">
    <property type="entry name" value="SGNH_hydro"/>
</dbReference>
<sequence length="211" mass="24031">MTTILFQGDSITDGNRGRNGDPNHDLGHGYVFMIAAELGLASPHEHVIINRGISGNRIDHLYGRWEEDALMHAPDWISLLVGVNDIEAMVTNAHVRYVDRFERSYRRIIEDTLEFQPGCRFILGEPFLLPVGRVGAHYSAYSSIAHNIRQTVRTIAESYHMPFVPLQDRFEEACAKAAPPSYWLWDGIHPTPAGHALIRDRWLQVFRSENK</sequence>
<feature type="region of interest" description="Disordered" evidence="1">
    <location>
        <begin position="1"/>
        <end position="22"/>
    </location>
</feature>
<keyword evidence="4" id="KW-1185">Reference proteome</keyword>
<dbReference type="RefSeq" id="WP_119598324.1">
    <property type="nucleotide sequence ID" value="NZ_QXQA01000002.1"/>
</dbReference>
<organism evidence="3 4">
    <name type="scientific">Paenibacillus nanensis</name>
    <dbReference type="NCBI Taxonomy" id="393251"/>
    <lineage>
        <taxon>Bacteria</taxon>
        <taxon>Bacillati</taxon>
        <taxon>Bacillota</taxon>
        <taxon>Bacilli</taxon>
        <taxon>Bacillales</taxon>
        <taxon>Paenibacillaceae</taxon>
        <taxon>Paenibacillus</taxon>
    </lineage>
</organism>
<dbReference type="EMBL" id="QXQA01000002">
    <property type="protein sequence ID" value="RIX59493.1"/>
    <property type="molecule type" value="Genomic_DNA"/>
</dbReference>
<dbReference type="PANTHER" id="PTHR30383:SF5">
    <property type="entry name" value="SGNH HYDROLASE-TYPE ESTERASE DOMAIN-CONTAINING PROTEIN"/>
    <property type="match status" value="1"/>
</dbReference>
<name>A0A3A1VLV7_9BACL</name>
<evidence type="ECO:0000256" key="1">
    <source>
        <dbReference type="SAM" id="MobiDB-lite"/>
    </source>
</evidence>
<comment type="caution">
    <text evidence="3">The sequence shown here is derived from an EMBL/GenBank/DDBJ whole genome shotgun (WGS) entry which is preliminary data.</text>
</comment>
<feature type="compositionally biased region" description="Polar residues" evidence="1">
    <location>
        <begin position="1"/>
        <end position="13"/>
    </location>
</feature>
<evidence type="ECO:0000313" key="3">
    <source>
        <dbReference type="EMBL" id="RIX59493.1"/>
    </source>
</evidence>
<accession>A0A3A1VLV7</accession>
<evidence type="ECO:0000313" key="4">
    <source>
        <dbReference type="Proteomes" id="UP000266482"/>
    </source>
</evidence>
<feature type="domain" description="SGNH hydrolase-type esterase" evidence="2">
    <location>
        <begin position="8"/>
        <end position="197"/>
    </location>
</feature>
<dbReference type="OrthoDB" id="9794725at2"/>
<dbReference type="Gene3D" id="3.40.50.1110">
    <property type="entry name" value="SGNH hydrolase"/>
    <property type="match status" value="1"/>
</dbReference>
<protein>
    <submittedName>
        <fullName evidence="3">Lysophospholipase</fullName>
    </submittedName>
</protein>
<proteinExistence type="predicted"/>
<reference evidence="3 4" key="1">
    <citation type="submission" date="2018-09" db="EMBL/GenBank/DDBJ databases">
        <title>Paenibacillus aracenensis nov. sp. isolated from a cave in southern Spain.</title>
        <authorList>
            <person name="Jurado V."/>
            <person name="Gutierrez-Patricio S."/>
            <person name="Gonzalez-Pimentel J.L."/>
            <person name="Miller A.Z."/>
            <person name="Laiz L."/>
            <person name="Saiz-Jimenez C."/>
        </authorList>
    </citation>
    <scope>NUCLEOTIDE SEQUENCE [LARGE SCALE GENOMIC DNA]</scope>
    <source>
        <strain evidence="3 4">DSM 22867</strain>
    </source>
</reference>
<dbReference type="AlphaFoldDB" id="A0A3A1VLV7"/>
<dbReference type="GO" id="GO:0004622">
    <property type="term" value="F:phosphatidylcholine lysophospholipase activity"/>
    <property type="evidence" value="ECO:0007669"/>
    <property type="project" value="TreeGrafter"/>
</dbReference>
<dbReference type="PANTHER" id="PTHR30383">
    <property type="entry name" value="THIOESTERASE 1/PROTEASE 1/LYSOPHOSPHOLIPASE L1"/>
    <property type="match status" value="1"/>
</dbReference>